<dbReference type="OrthoDB" id="9814231at2"/>
<keyword evidence="8" id="KW-1185">Reference proteome</keyword>
<dbReference type="SMART" id="SM00062">
    <property type="entry name" value="PBPb"/>
    <property type="match status" value="1"/>
</dbReference>
<organism evidence="7 8">
    <name type="scientific">Roseovarius atlanticus</name>
    <dbReference type="NCBI Taxonomy" id="1641875"/>
    <lineage>
        <taxon>Bacteria</taxon>
        <taxon>Pseudomonadati</taxon>
        <taxon>Pseudomonadota</taxon>
        <taxon>Alphaproteobacteria</taxon>
        <taxon>Rhodobacterales</taxon>
        <taxon>Roseobacteraceae</taxon>
        <taxon>Roseovarius</taxon>
    </lineage>
</organism>
<evidence type="ECO:0000259" key="6">
    <source>
        <dbReference type="SMART" id="SM00062"/>
    </source>
</evidence>
<dbReference type="GO" id="GO:0006865">
    <property type="term" value="P:amino acid transport"/>
    <property type="evidence" value="ECO:0007669"/>
    <property type="project" value="TreeGrafter"/>
</dbReference>
<feature type="domain" description="Solute-binding protein family 3/N-terminal" evidence="6">
    <location>
        <begin position="39"/>
        <end position="260"/>
    </location>
</feature>
<name>A0A0T5NPE3_9RHOB</name>
<dbReference type="Pfam" id="PF00497">
    <property type="entry name" value="SBP_bac_3"/>
    <property type="match status" value="1"/>
</dbReference>
<evidence type="ECO:0000256" key="4">
    <source>
        <dbReference type="RuleBase" id="RU003744"/>
    </source>
</evidence>
<keyword evidence="3 5" id="KW-0732">Signal</keyword>
<evidence type="ECO:0000256" key="5">
    <source>
        <dbReference type="SAM" id="SignalP"/>
    </source>
</evidence>
<evidence type="ECO:0000256" key="1">
    <source>
        <dbReference type="ARBA" id="ARBA00010333"/>
    </source>
</evidence>
<protein>
    <submittedName>
        <fullName evidence="7">ABC transporter substrate-binding protein</fullName>
    </submittedName>
</protein>
<gene>
    <name evidence="7" type="ORF">XM53_19025</name>
</gene>
<dbReference type="Gene3D" id="3.40.190.10">
    <property type="entry name" value="Periplasmic binding protein-like II"/>
    <property type="match status" value="2"/>
</dbReference>
<dbReference type="PROSITE" id="PS01039">
    <property type="entry name" value="SBP_BACTERIAL_3"/>
    <property type="match status" value="1"/>
</dbReference>
<comment type="caution">
    <text evidence="7">The sequence shown here is derived from an EMBL/GenBank/DDBJ whole genome shotgun (WGS) entry which is preliminary data.</text>
</comment>
<dbReference type="RefSeq" id="WP_057796233.1">
    <property type="nucleotide sequence ID" value="NZ_LAXJ01000026.1"/>
</dbReference>
<dbReference type="EMBL" id="LAXJ01000026">
    <property type="protein sequence ID" value="KRS10836.1"/>
    <property type="molecule type" value="Genomic_DNA"/>
</dbReference>
<dbReference type="STRING" id="1641875.XM53_19025"/>
<dbReference type="AlphaFoldDB" id="A0A0T5NPE3"/>
<reference evidence="7 8" key="1">
    <citation type="submission" date="2015-04" db="EMBL/GenBank/DDBJ databases">
        <title>The draft genome sequence of Roseovarius sp.R12b.</title>
        <authorList>
            <person name="Li G."/>
            <person name="Lai Q."/>
            <person name="Shao Z."/>
            <person name="Yan P."/>
        </authorList>
    </citation>
    <scope>NUCLEOTIDE SEQUENCE [LARGE SCALE GENOMIC DNA]</scope>
    <source>
        <strain evidence="7 8">R12B</strain>
    </source>
</reference>
<comment type="similarity">
    <text evidence="1 4">Belongs to the bacterial solute-binding protein 3 family.</text>
</comment>
<feature type="chain" id="PRO_5006663775" evidence="5">
    <location>
        <begin position="24"/>
        <end position="280"/>
    </location>
</feature>
<proteinExistence type="inferred from homology"/>
<keyword evidence="2" id="KW-0813">Transport</keyword>
<dbReference type="InterPro" id="IPR001638">
    <property type="entry name" value="Solute-binding_3/MltF_N"/>
</dbReference>
<dbReference type="GO" id="GO:0005576">
    <property type="term" value="C:extracellular region"/>
    <property type="evidence" value="ECO:0007669"/>
    <property type="project" value="TreeGrafter"/>
</dbReference>
<evidence type="ECO:0000256" key="2">
    <source>
        <dbReference type="ARBA" id="ARBA00022448"/>
    </source>
</evidence>
<dbReference type="GO" id="GO:0030288">
    <property type="term" value="C:outer membrane-bounded periplasmic space"/>
    <property type="evidence" value="ECO:0007669"/>
    <property type="project" value="TreeGrafter"/>
</dbReference>
<dbReference type="InterPro" id="IPR051455">
    <property type="entry name" value="Bact_solute-bind_prot3"/>
</dbReference>
<evidence type="ECO:0000256" key="3">
    <source>
        <dbReference type="ARBA" id="ARBA00022729"/>
    </source>
</evidence>
<dbReference type="Proteomes" id="UP000051295">
    <property type="component" value="Unassembled WGS sequence"/>
</dbReference>
<dbReference type="SUPFAM" id="SSF53850">
    <property type="entry name" value="Periplasmic binding protein-like II"/>
    <property type="match status" value="1"/>
</dbReference>
<evidence type="ECO:0000313" key="7">
    <source>
        <dbReference type="EMBL" id="KRS10836.1"/>
    </source>
</evidence>
<dbReference type="InterPro" id="IPR018313">
    <property type="entry name" value="SBP_3_CS"/>
</dbReference>
<evidence type="ECO:0000313" key="8">
    <source>
        <dbReference type="Proteomes" id="UP000051295"/>
    </source>
</evidence>
<feature type="signal peptide" evidence="5">
    <location>
        <begin position="1"/>
        <end position="23"/>
    </location>
</feature>
<dbReference type="PANTHER" id="PTHR30085">
    <property type="entry name" value="AMINO ACID ABC TRANSPORTER PERMEASE"/>
    <property type="match status" value="1"/>
</dbReference>
<dbReference type="PANTHER" id="PTHR30085:SF6">
    <property type="entry name" value="ABC TRANSPORTER GLUTAMINE-BINDING PROTEIN GLNH"/>
    <property type="match status" value="1"/>
</dbReference>
<sequence>MTKMNKMLGTLALATVTATAGQAQEVSNDRFKDVLERGVLRVGVQGAFKPWAFRAPDGAVQGIEVDLAQTVADRMGVELETVVISSANRMEFLQQGKIDLLIGAMSDRPDRREIVGIVEPAYWTSGPTLMAKEGVISSWDDIEGKPVCGKQGVFYNKIAEVEFGADVVAFGGNTEAKEALRSGKCVAWVYDDTSIAADLASGEWEGYEMPVDTVFSNPWGAAVPLEEKDGIWGAFLAGMAYNWHKEGTLIALEEKWGVKPSPWLAEMNESLQYDDSYLEN</sequence>
<dbReference type="PATRIC" id="fig|1641875.4.peg.2336"/>
<accession>A0A0T5NPE3</accession>